<evidence type="ECO:0000313" key="1">
    <source>
        <dbReference type="EMBL" id="KAH7981526.1"/>
    </source>
</evidence>
<dbReference type="EMBL" id="CM023470">
    <property type="protein sequence ID" value="KAH7981526.1"/>
    <property type="molecule type" value="Genomic_DNA"/>
</dbReference>
<gene>
    <name evidence="1" type="ORF">HPB49_025163</name>
</gene>
<reference evidence="1" key="1">
    <citation type="submission" date="2020-05" db="EMBL/GenBank/DDBJ databases">
        <title>Large-scale comparative analyses of tick genomes elucidate their genetic diversity and vector capacities.</title>
        <authorList>
            <person name="Jia N."/>
            <person name="Wang J."/>
            <person name="Shi W."/>
            <person name="Du L."/>
            <person name="Sun Y."/>
            <person name="Zhan W."/>
            <person name="Jiang J."/>
            <person name="Wang Q."/>
            <person name="Zhang B."/>
            <person name="Ji P."/>
            <person name="Sakyi L.B."/>
            <person name="Cui X."/>
            <person name="Yuan T."/>
            <person name="Jiang B."/>
            <person name="Yang W."/>
            <person name="Lam T.T.-Y."/>
            <person name="Chang Q."/>
            <person name="Ding S."/>
            <person name="Wang X."/>
            <person name="Zhu J."/>
            <person name="Ruan X."/>
            <person name="Zhao L."/>
            <person name="Wei J."/>
            <person name="Que T."/>
            <person name="Du C."/>
            <person name="Cheng J."/>
            <person name="Dai P."/>
            <person name="Han X."/>
            <person name="Huang E."/>
            <person name="Gao Y."/>
            <person name="Liu J."/>
            <person name="Shao H."/>
            <person name="Ye R."/>
            <person name="Li L."/>
            <person name="Wei W."/>
            <person name="Wang X."/>
            <person name="Wang C."/>
            <person name="Yang T."/>
            <person name="Huo Q."/>
            <person name="Li W."/>
            <person name="Guo W."/>
            <person name="Chen H."/>
            <person name="Zhou L."/>
            <person name="Ni X."/>
            <person name="Tian J."/>
            <person name="Zhou Y."/>
            <person name="Sheng Y."/>
            <person name="Liu T."/>
            <person name="Pan Y."/>
            <person name="Xia L."/>
            <person name="Li J."/>
            <person name="Zhao F."/>
            <person name="Cao W."/>
        </authorList>
    </citation>
    <scope>NUCLEOTIDE SEQUENCE</scope>
    <source>
        <strain evidence="1">Dsil-2018</strain>
    </source>
</reference>
<accession>A0ACB8E4L0</accession>
<name>A0ACB8E4L0_DERSI</name>
<keyword evidence="2" id="KW-1185">Reference proteome</keyword>
<evidence type="ECO:0000313" key="2">
    <source>
        <dbReference type="Proteomes" id="UP000821865"/>
    </source>
</evidence>
<dbReference type="Proteomes" id="UP000821865">
    <property type="component" value="Chromosome 1"/>
</dbReference>
<organism evidence="1 2">
    <name type="scientific">Dermacentor silvarum</name>
    <name type="common">Tick</name>
    <dbReference type="NCBI Taxonomy" id="543639"/>
    <lineage>
        <taxon>Eukaryota</taxon>
        <taxon>Metazoa</taxon>
        <taxon>Ecdysozoa</taxon>
        <taxon>Arthropoda</taxon>
        <taxon>Chelicerata</taxon>
        <taxon>Arachnida</taxon>
        <taxon>Acari</taxon>
        <taxon>Parasitiformes</taxon>
        <taxon>Ixodida</taxon>
        <taxon>Ixodoidea</taxon>
        <taxon>Ixodidae</taxon>
        <taxon>Rhipicephalinae</taxon>
        <taxon>Dermacentor</taxon>
    </lineage>
</organism>
<comment type="caution">
    <text evidence="1">The sequence shown here is derived from an EMBL/GenBank/DDBJ whole genome shotgun (WGS) entry which is preliminary data.</text>
</comment>
<sequence>MAKPQTSGAARKAVREGPDSPRAWYLGVFCTLYAFFGWVGLSSTPVLYVGLIKHSGASREAASQPFTAMMCAYFMGSVLYGGLAQWLNEQKLLFAAALIISSTLFASYFIVDITLLTVVLGVLHGLGVASVGVVVGALLSQYFIKYRATAFALMSVTLSLTGVVFPPGGVLLRHRMRPFVQGIFPICCTTNACGCFAIFTYTLTIVDFAHDCGFQGYQAAMLMTAMSVGWAAASVALAPAVDAGLTSKETVVFTSFVVQGIGFVFMAVLGEHYAWLVTGSVLVGWGQGSRGFLLFVFVPERFPKGQVPLAFALMSLSCTLPFFARAPIIGYVRDTLGSYFMLMVGLAAMQVVLAVCWGALALLKWRHRTAKLRIALPFA</sequence>
<proteinExistence type="predicted"/>
<protein>
    <submittedName>
        <fullName evidence="1">Uncharacterized protein</fullName>
    </submittedName>
</protein>